<feature type="domain" description="Trypsin-co-occurring" evidence="1">
    <location>
        <begin position="2"/>
        <end position="100"/>
    </location>
</feature>
<dbReference type="AlphaFoldDB" id="A0A919LCZ2"/>
<sequence length="120" mass="12634">MPLDDGSGGVVKVQVRDVDDSLVPVGRGERAGARAVRSFGQLLDTVRPVAESFVERLGGMRLAPDEMALQFGVSLSSEADVVIASTAMEANFSVTLTWNRADASGAAEDTGRGSRRPERG</sequence>
<name>A0A919LCZ2_9ACTN</name>
<comment type="caution">
    <text evidence="2">The sequence shown here is derived from an EMBL/GenBank/DDBJ whole genome shotgun (WGS) entry which is preliminary data.</text>
</comment>
<evidence type="ECO:0000313" key="2">
    <source>
        <dbReference type="EMBL" id="GHH88856.1"/>
    </source>
</evidence>
<reference evidence="2" key="2">
    <citation type="submission" date="2020-09" db="EMBL/GenBank/DDBJ databases">
        <authorList>
            <person name="Sun Q."/>
            <person name="Ohkuma M."/>
        </authorList>
    </citation>
    <scope>NUCLEOTIDE SEQUENCE</scope>
    <source>
        <strain evidence="2">JCM 5069</strain>
    </source>
</reference>
<evidence type="ECO:0000313" key="3">
    <source>
        <dbReference type="Proteomes" id="UP000603708"/>
    </source>
</evidence>
<dbReference type="InterPro" id="IPR045794">
    <property type="entry name" value="Trypco1"/>
</dbReference>
<dbReference type="Proteomes" id="UP000603708">
    <property type="component" value="Unassembled WGS sequence"/>
</dbReference>
<dbReference type="EMBL" id="BNCD01000044">
    <property type="protein sequence ID" value="GHH88856.1"/>
    <property type="molecule type" value="Genomic_DNA"/>
</dbReference>
<organism evidence="2 3">
    <name type="scientific">Streptomyces sulfonofaciens</name>
    <dbReference type="NCBI Taxonomy" id="68272"/>
    <lineage>
        <taxon>Bacteria</taxon>
        <taxon>Bacillati</taxon>
        <taxon>Actinomycetota</taxon>
        <taxon>Actinomycetes</taxon>
        <taxon>Kitasatosporales</taxon>
        <taxon>Streptomycetaceae</taxon>
        <taxon>Streptomyces</taxon>
    </lineage>
</organism>
<protein>
    <recommendedName>
        <fullName evidence="1">Trypsin-co-occurring domain-containing protein</fullName>
    </recommendedName>
</protein>
<dbReference type="NCBIfam" id="NF041216">
    <property type="entry name" value="CU044_2847_fam"/>
    <property type="match status" value="1"/>
</dbReference>
<proteinExistence type="predicted"/>
<keyword evidence="3" id="KW-1185">Reference proteome</keyword>
<accession>A0A919LCZ2</accession>
<gene>
    <name evidence="2" type="ORF">GCM10018793_70090</name>
</gene>
<reference evidence="2" key="1">
    <citation type="journal article" date="2014" name="Int. J. Syst. Evol. Microbiol.">
        <title>Complete genome sequence of Corynebacterium casei LMG S-19264T (=DSM 44701T), isolated from a smear-ripened cheese.</title>
        <authorList>
            <consortium name="US DOE Joint Genome Institute (JGI-PGF)"/>
            <person name="Walter F."/>
            <person name="Albersmeier A."/>
            <person name="Kalinowski J."/>
            <person name="Ruckert C."/>
        </authorList>
    </citation>
    <scope>NUCLEOTIDE SEQUENCE</scope>
    <source>
        <strain evidence="2">JCM 5069</strain>
    </source>
</reference>
<evidence type="ECO:0000259" key="1">
    <source>
        <dbReference type="Pfam" id="PF19493"/>
    </source>
</evidence>
<dbReference type="Pfam" id="PF19493">
    <property type="entry name" value="Trypco1"/>
    <property type="match status" value="1"/>
</dbReference>